<dbReference type="PROSITE" id="PS50031">
    <property type="entry name" value="EH"/>
    <property type="match status" value="1"/>
</dbReference>
<dbReference type="Proteomes" id="UP000027073">
    <property type="component" value="Unassembled WGS sequence"/>
</dbReference>
<dbReference type="STRING" id="1137138.A0A067PBI1"/>
<feature type="compositionally biased region" description="Polar residues" evidence="1">
    <location>
        <begin position="448"/>
        <end position="461"/>
    </location>
</feature>
<feature type="compositionally biased region" description="Basic and acidic residues" evidence="1">
    <location>
        <begin position="506"/>
        <end position="515"/>
    </location>
</feature>
<dbReference type="PANTHER" id="PTHR13134:SF3">
    <property type="entry name" value="TRAFFICKING PROTEIN PARTICLE COMPLEX SUBUNIT 13"/>
    <property type="match status" value="1"/>
</dbReference>
<dbReference type="EMBL" id="KL198004">
    <property type="protein sequence ID" value="KDQ33757.1"/>
    <property type="molecule type" value="Genomic_DNA"/>
</dbReference>
<evidence type="ECO:0000313" key="3">
    <source>
        <dbReference type="EMBL" id="KDQ33757.1"/>
    </source>
</evidence>
<evidence type="ECO:0000256" key="1">
    <source>
        <dbReference type="SAM" id="MobiDB-lite"/>
    </source>
</evidence>
<dbReference type="InterPro" id="IPR010378">
    <property type="entry name" value="TRAPPC13"/>
</dbReference>
<dbReference type="HOGENOM" id="CLU_390303_0_0_1"/>
<accession>A0A067PBI1</accession>
<protein>
    <recommendedName>
        <fullName evidence="2">EH domain-containing protein</fullName>
    </recommendedName>
</protein>
<dbReference type="Pfam" id="PF12763">
    <property type="entry name" value="EH"/>
    <property type="match status" value="1"/>
</dbReference>
<feature type="compositionally biased region" description="Polar residues" evidence="1">
    <location>
        <begin position="469"/>
        <end position="478"/>
    </location>
</feature>
<proteinExistence type="predicted"/>
<dbReference type="SMART" id="SM00027">
    <property type="entry name" value="EH"/>
    <property type="match status" value="1"/>
</dbReference>
<organism evidence="3 4">
    <name type="scientific">Pleurotus ostreatus (strain PC15)</name>
    <name type="common">Oyster mushroom</name>
    <dbReference type="NCBI Taxonomy" id="1137138"/>
    <lineage>
        <taxon>Eukaryota</taxon>
        <taxon>Fungi</taxon>
        <taxon>Dikarya</taxon>
        <taxon>Basidiomycota</taxon>
        <taxon>Agaricomycotina</taxon>
        <taxon>Agaricomycetes</taxon>
        <taxon>Agaricomycetidae</taxon>
        <taxon>Agaricales</taxon>
        <taxon>Pleurotineae</taxon>
        <taxon>Pleurotaceae</taxon>
        <taxon>Pleurotus</taxon>
    </lineage>
</organism>
<dbReference type="CDD" id="cd00052">
    <property type="entry name" value="EH"/>
    <property type="match status" value="1"/>
</dbReference>
<name>A0A067PBI1_PLEO1</name>
<sequence length="674" mass="72978">MEGPGHMLSLKVMRVSRPSLAGAWEPFYSSSPSFSAHSTASILSLQGKTPLPLHPKTLRDLTHTSEILTLPSSFGAIQLGETFTSCLCVNNETELDVEGVRLRVEMQTANTKVVLAEFGGPDCQLVPGDTLENVVSHEIKELGQHVLGCTVSYRVPPNVRHPPGSAEDPNDPALQTFRKFYKFAASNPLSVKTKVHSPRSPSAMVSPPEREKIFLEVHIQNLMPDPVWFERMQFQCIDDWQVEDINCDDSVFSGSMALMQPQDMRQYIYILTPTAVPLASTPPTPGSTMPLGRLDISWRSSFGEPGRLLTSMLSRRIPAPASAPALAQPTASALPAYLKRNQSIASIPSRPLSPLSRPGSPFNNRAQPPVPVRTQTPAFSQSNQALITSDIEVTLVVRSIPRESIHVEKPFKLSCSLVVLGTVVKSQIRTLRLAVQRLQPPRVIQGPPSFTAQPPQPQSGAFSPRAPSSGFSTPSQSHTGFNVALAHNKILAAAPRQSLSELPNDVTRESEESKEGTVVLPPPYFSGSDELRAPLSAVKPLGQSTLYLPPVSFSSSSETSDPSTKVQAVQDFELDYIALQEGFTTVGGLRALLVEDKIFAQSDPQKLGVITGDVAVRVFGGAKLPPTVLGEIWNIADEDNKGWLSKKGVSVAVRLIGLAQKGEKITPASVNKRT</sequence>
<dbReference type="SUPFAM" id="SSF47473">
    <property type="entry name" value="EF-hand"/>
    <property type="match status" value="1"/>
</dbReference>
<gene>
    <name evidence="3" type="ORF">PLEOSDRAFT_1091628</name>
</gene>
<feature type="domain" description="EH" evidence="2">
    <location>
        <begin position="596"/>
        <end position="674"/>
    </location>
</feature>
<reference evidence="4" key="1">
    <citation type="journal article" date="2014" name="Proc. Natl. Acad. Sci. U.S.A.">
        <title>Extensive sampling of basidiomycete genomes demonstrates inadequacy of the white-rot/brown-rot paradigm for wood decay fungi.</title>
        <authorList>
            <person name="Riley R."/>
            <person name="Salamov A.A."/>
            <person name="Brown D.W."/>
            <person name="Nagy L.G."/>
            <person name="Floudas D."/>
            <person name="Held B.W."/>
            <person name="Levasseur A."/>
            <person name="Lombard V."/>
            <person name="Morin E."/>
            <person name="Otillar R."/>
            <person name="Lindquist E.A."/>
            <person name="Sun H."/>
            <person name="LaButti K.M."/>
            <person name="Schmutz J."/>
            <person name="Jabbour D."/>
            <person name="Luo H."/>
            <person name="Baker S.E."/>
            <person name="Pisabarro A.G."/>
            <person name="Walton J.D."/>
            <person name="Blanchette R.A."/>
            <person name="Henrissat B."/>
            <person name="Martin F."/>
            <person name="Cullen D."/>
            <person name="Hibbett D.S."/>
            <person name="Grigoriev I.V."/>
        </authorList>
    </citation>
    <scope>NUCLEOTIDE SEQUENCE [LARGE SCALE GENOMIC DNA]</scope>
    <source>
        <strain evidence="4">PC15</strain>
    </source>
</reference>
<evidence type="ECO:0000259" key="2">
    <source>
        <dbReference type="PROSITE" id="PS50031"/>
    </source>
</evidence>
<dbReference type="Gene3D" id="1.10.238.10">
    <property type="entry name" value="EF-hand"/>
    <property type="match status" value="1"/>
</dbReference>
<dbReference type="InterPro" id="IPR055429">
    <property type="entry name" value="TRAPPC13_M"/>
</dbReference>
<feature type="region of interest" description="Disordered" evidence="1">
    <location>
        <begin position="497"/>
        <end position="523"/>
    </location>
</feature>
<dbReference type="InterPro" id="IPR055427">
    <property type="entry name" value="TRAPPC13_N"/>
</dbReference>
<dbReference type="PANTHER" id="PTHR13134">
    <property type="entry name" value="TRAFFICKING PROTEIN PARTICLE COMPLEX SUBUNIT 13"/>
    <property type="match status" value="1"/>
</dbReference>
<dbReference type="InterPro" id="IPR011992">
    <property type="entry name" value="EF-hand-dom_pair"/>
</dbReference>
<dbReference type="AlphaFoldDB" id="A0A067PBI1"/>
<evidence type="ECO:0000313" key="4">
    <source>
        <dbReference type="Proteomes" id="UP000027073"/>
    </source>
</evidence>
<dbReference type="GO" id="GO:1990072">
    <property type="term" value="C:TRAPPIII protein complex"/>
    <property type="evidence" value="ECO:0007669"/>
    <property type="project" value="TreeGrafter"/>
</dbReference>
<dbReference type="Pfam" id="PF06159">
    <property type="entry name" value="TRAPPC13_N"/>
    <property type="match status" value="1"/>
</dbReference>
<dbReference type="InParanoid" id="A0A067PBI1"/>
<feature type="region of interest" description="Disordered" evidence="1">
    <location>
        <begin position="442"/>
        <end position="478"/>
    </location>
</feature>
<feature type="compositionally biased region" description="Low complexity" evidence="1">
    <location>
        <begin position="348"/>
        <end position="361"/>
    </location>
</feature>
<dbReference type="Pfam" id="PF23647">
    <property type="entry name" value="TRAPPC13_M"/>
    <property type="match status" value="1"/>
</dbReference>
<feature type="region of interest" description="Disordered" evidence="1">
    <location>
        <begin position="348"/>
        <end position="371"/>
    </location>
</feature>
<dbReference type="OrthoDB" id="10250284at2759"/>
<dbReference type="InterPro" id="IPR000261">
    <property type="entry name" value="EH_dom"/>
</dbReference>
<dbReference type="VEuPathDB" id="FungiDB:PLEOSDRAFT_1091628"/>